<keyword evidence="3" id="KW-1185">Reference proteome</keyword>
<dbReference type="GO" id="GO:0006950">
    <property type="term" value="P:response to stress"/>
    <property type="evidence" value="ECO:0007669"/>
    <property type="project" value="TreeGrafter"/>
</dbReference>
<dbReference type="InterPro" id="IPR039422">
    <property type="entry name" value="MarR/SlyA-like"/>
</dbReference>
<dbReference type="SUPFAM" id="SSF46785">
    <property type="entry name" value="Winged helix' DNA-binding domain"/>
    <property type="match status" value="1"/>
</dbReference>
<dbReference type="EMBL" id="CP021121">
    <property type="protein sequence ID" value="ARQ72178.1"/>
    <property type="molecule type" value="Genomic_DNA"/>
</dbReference>
<dbReference type="PROSITE" id="PS50995">
    <property type="entry name" value="HTH_MARR_2"/>
    <property type="match status" value="1"/>
</dbReference>
<dbReference type="OrthoDB" id="3254910at2"/>
<reference evidence="2 3" key="1">
    <citation type="submission" date="2017-05" db="EMBL/GenBank/DDBJ databases">
        <title>Complete genome sequence of Streptomyces sp. SCSIO 03032 revealed the diverse biosynthetic pathways for its bioactive secondary metabolites.</title>
        <authorList>
            <person name="Ma L."/>
            <person name="Zhu Y."/>
            <person name="Zhang W."/>
            <person name="Zhang G."/>
            <person name="Tian X."/>
            <person name="Zhang S."/>
            <person name="Zhang C."/>
        </authorList>
    </citation>
    <scope>NUCLEOTIDE SEQUENCE [LARGE SCALE GENOMIC DNA]</scope>
    <source>
        <strain evidence="2 3">SCSIO 03032</strain>
    </source>
</reference>
<name>A0A1W7D523_9ACTN</name>
<dbReference type="PANTHER" id="PTHR33164:SF99">
    <property type="entry name" value="MARR FAMILY REGULATORY PROTEIN"/>
    <property type="match status" value="1"/>
</dbReference>
<dbReference type="GO" id="GO:0003700">
    <property type="term" value="F:DNA-binding transcription factor activity"/>
    <property type="evidence" value="ECO:0007669"/>
    <property type="project" value="InterPro"/>
</dbReference>
<dbReference type="InterPro" id="IPR036390">
    <property type="entry name" value="WH_DNA-bd_sf"/>
</dbReference>
<dbReference type="Gene3D" id="1.10.10.10">
    <property type="entry name" value="Winged helix-like DNA-binding domain superfamily/Winged helix DNA-binding domain"/>
    <property type="match status" value="1"/>
</dbReference>
<dbReference type="SMART" id="SM00347">
    <property type="entry name" value="HTH_MARR"/>
    <property type="match status" value="1"/>
</dbReference>
<evidence type="ECO:0000259" key="1">
    <source>
        <dbReference type="PROSITE" id="PS50995"/>
    </source>
</evidence>
<protein>
    <submittedName>
        <fullName evidence="2">MarR family transcriptional regulator</fullName>
    </submittedName>
</protein>
<sequence length="141" mass="15860">MWRQWMGLDAELLATLNRELQADAGLSNPDYQVLVVLTDTAEGRIRVSDLAASLQWERSRVSHHVVRMEKRQLVSRLGCPDDGRGAFVRITETGRAAIARAAPGHVRAVRRLVFDALTADEVIQLGEIFQRLRSRIDRSAD</sequence>
<gene>
    <name evidence="2" type="ORF">CAG99_05955</name>
</gene>
<dbReference type="PANTHER" id="PTHR33164">
    <property type="entry name" value="TRANSCRIPTIONAL REGULATOR, MARR FAMILY"/>
    <property type="match status" value="1"/>
</dbReference>
<dbReference type="InterPro" id="IPR000835">
    <property type="entry name" value="HTH_MarR-typ"/>
</dbReference>
<feature type="domain" description="HTH marR-type" evidence="1">
    <location>
        <begin position="1"/>
        <end position="134"/>
    </location>
</feature>
<dbReference type="PRINTS" id="PR00598">
    <property type="entry name" value="HTHMARR"/>
</dbReference>
<evidence type="ECO:0000313" key="3">
    <source>
        <dbReference type="Proteomes" id="UP000194218"/>
    </source>
</evidence>
<dbReference type="Proteomes" id="UP000194218">
    <property type="component" value="Chromosome"/>
</dbReference>
<dbReference type="KEGG" id="smao:CAG99_05955"/>
<accession>A0A1W7D523</accession>
<dbReference type="AlphaFoldDB" id="A0A1W7D523"/>
<evidence type="ECO:0000313" key="2">
    <source>
        <dbReference type="EMBL" id="ARQ72178.1"/>
    </source>
</evidence>
<dbReference type="Pfam" id="PF12802">
    <property type="entry name" value="MarR_2"/>
    <property type="match status" value="1"/>
</dbReference>
<proteinExistence type="predicted"/>
<organism evidence="2 3">
    <name type="scientific">Streptomyces marincola</name>
    <dbReference type="NCBI Taxonomy" id="2878388"/>
    <lineage>
        <taxon>Bacteria</taxon>
        <taxon>Bacillati</taxon>
        <taxon>Actinomycetota</taxon>
        <taxon>Actinomycetes</taxon>
        <taxon>Kitasatosporales</taxon>
        <taxon>Streptomycetaceae</taxon>
        <taxon>Streptomyces</taxon>
    </lineage>
</organism>
<dbReference type="InterPro" id="IPR036388">
    <property type="entry name" value="WH-like_DNA-bd_sf"/>
</dbReference>